<name>A0AAD6YBL7_9AGAR</name>
<evidence type="ECO:0000256" key="1">
    <source>
        <dbReference type="SAM" id="MobiDB-lite"/>
    </source>
</evidence>
<dbReference type="EMBL" id="JARJCW010000024">
    <property type="protein sequence ID" value="KAJ7212106.1"/>
    <property type="molecule type" value="Genomic_DNA"/>
</dbReference>
<gene>
    <name evidence="2" type="ORF">GGX14DRAFT_564590</name>
</gene>
<keyword evidence="3" id="KW-1185">Reference proteome</keyword>
<accession>A0AAD6YBL7</accession>
<dbReference type="AlphaFoldDB" id="A0AAD6YBL7"/>
<organism evidence="2 3">
    <name type="scientific">Mycena pura</name>
    <dbReference type="NCBI Taxonomy" id="153505"/>
    <lineage>
        <taxon>Eukaryota</taxon>
        <taxon>Fungi</taxon>
        <taxon>Dikarya</taxon>
        <taxon>Basidiomycota</taxon>
        <taxon>Agaricomycotina</taxon>
        <taxon>Agaricomycetes</taxon>
        <taxon>Agaricomycetidae</taxon>
        <taxon>Agaricales</taxon>
        <taxon>Marasmiineae</taxon>
        <taxon>Mycenaceae</taxon>
        <taxon>Mycena</taxon>
    </lineage>
</organism>
<comment type="caution">
    <text evidence="2">The sequence shown here is derived from an EMBL/GenBank/DDBJ whole genome shotgun (WGS) entry which is preliminary data.</text>
</comment>
<feature type="region of interest" description="Disordered" evidence="1">
    <location>
        <begin position="1"/>
        <end position="39"/>
    </location>
</feature>
<protein>
    <submittedName>
        <fullName evidence="2">Uncharacterized protein</fullName>
    </submittedName>
</protein>
<evidence type="ECO:0000313" key="3">
    <source>
        <dbReference type="Proteomes" id="UP001219525"/>
    </source>
</evidence>
<evidence type="ECO:0000313" key="2">
    <source>
        <dbReference type="EMBL" id="KAJ7212106.1"/>
    </source>
</evidence>
<feature type="compositionally biased region" description="Polar residues" evidence="1">
    <location>
        <begin position="14"/>
        <end position="33"/>
    </location>
</feature>
<sequence length="102" mass="11831">MSSTRDMPNPDGEQPQNHTLGELTQTTMSSTPIPNDMPNLVRNHKKLTKEITDSVKDDPHLLQLPPGSRVFEYKGRKIYVVRRSPIWRKARREQNRLVERGL</sequence>
<dbReference type="Proteomes" id="UP001219525">
    <property type="component" value="Unassembled WGS sequence"/>
</dbReference>
<reference evidence="2" key="1">
    <citation type="submission" date="2023-03" db="EMBL/GenBank/DDBJ databases">
        <title>Massive genome expansion in bonnet fungi (Mycena s.s.) driven by repeated elements and novel gene families across ecological guilds.</title>
        <authorList>
            <consortium name="Lawrence Berkeley National Laboratory"/>
            <person name="Harder C.B."/>
            <person name="Miyauchi S."/>
            <person name="Viragh M."/>
            <person name="Kuo A."/>
            <person name="Thoen E."/>
            <person name="Andreopoulos B."/>
            <person name="Lu D."/>
            <person name="Skrede I."/>
            <person name="Drula E."/>
            <person name="Henrissat B."/>
            <person name="Morin E."/>
            <person name="Kohler A."/>
            <person name="Barry K."/>
            <person name="LaButti K."/>
            <person name="Morin E."/>
            <person name="Salamov A."/>
            <person name="Lipzen A."/>
            <person name="Mereny Z."/>
            <person name="Hegedus B."/>
            <person name="Baldrian P."/>
            <person name="Stursova M."/>
            <person name="Weitz H."/>
            <person name="Taylor A."/>
            <person name="Grigoriev I.V."/>
            <person name="Nagy L.G."/>
            <person name="Martin F."/>
            <person name="Kauserud H."/>
        </authorList>
    </citation>
    <scope>NUCLEOTIDE SEQUENCE</scope>
    <source>
        <strain evidence="2">9144</strain>
    </source>
</reference>
<proteinExistence type="predicted"/>